<evidence type="ECO:0000313" key="3">
    <source>
        <dbReference type="Proteomes" id="UP001589709"/>
    </source>
</evidence>
<feature type="region of interest" description="Disordered" evidence="1">
    <location>
        <begin position="65"/>
        <end position="99"/>
    </location>
</feature>
<protein>
    <submittedName>
        <fullName evidence="2">Uncharacterized protein</fullName>
    </submittedName>
</protein>
<reference evidence="2 3" key="1">
    <citation type="submission" date="2024-09" db="EMBL/GenBank/DDBJ databases">
        <authorList>
            <person name="Sun Q."/>
            <person name="Mori K."/>
        </authorList>
    </citation>
    <scope>NUCLEOTIDE SEQUENCE [LARGE SCALE GENOMIC DNA]</scope>
    <source>
        <strain evidence="2 3">JCM 6917</strain>
    </source>
</reference>
<evidence type="ECO:0000256" key="1">
    <source>
        <dbReference type="SAM" id="MobiDB-lite"/>
    </source>
</evidence>
<dbReference type="RefSeq" id="WP_381347128.1">
    <property type="nucleotide sequence ID" value="NZ_JBHMCY010000031.1"/>
</dbReference>
<name>A0ABV5N2M6_9ACTN</name>
<feature type="compositionally biased region" description="Gly residues" evidence="1">
    <location>
        <begin position="86"/>
        <end position="99"/>
    </location>
</feature>
<accession>A0ABV5N2M6</accession>
<gene>
    <name evidence="2" type="ORF">ACFF45_17990</name>
</gene>
<proteinExistence type="predicted"/>
<feature type="compositionally biased region" description="Gly residues" evidence="1">
    <location>
        <begin position="65"/>
        <end position="75"/>
    </location>
</feature>
<sequence>MKLYDDGKTYQKIVGAGGLSGDGAGDPVTQDAANVPYGHHGTGTFAARVKPASGRGAADNAVVGAGGIPGAGGPTGRARLRRGAVPGAGDGRGLLRGRR</sequence>
<dbReference type="EMBL" id="JBHMCY010000031">
    <property type="protein sequence ID" value="MFB9464549.1"/>
    <property type="molecule type" value="Genomic_DNA"/>
</dbReference>
<keyword evidence="3" id="KW-1185">Reference proteome</keyword>
<organism evidence="2 3">
    <name type="scientific">Streptomyces cinereospinus</name>
    <dbReference type="NCBI Taxonomy" id="285561"/>
    <lineage>
        <taxon>Bacteria</taxon>
        <taxon>Bacillati</taxon>
        <taxon>Actinomycetota</taxon>
        <taxon>Actinomycetes</taxon>
        <taxon>Kitasatosporales</taxon>
        <taxon>Streptomycetaceae</taxon>
        <taxon>Streptomyces</taxon>
    </lineage>
</organism>
<evidence type="ECO:0000313" key="2">
    <source>
        <dbReference type="EMBL" id="MFB9464549.1"/>
    </source>
</evidence>
<dbReference type="Proteomes" id="UP001589709">
    <property type="component" value="Unassembled WGS sequence"/>
</dbReference>
<comment type="caution">
    <text evidence="2">The sequence shown here is derived from an EMBL/GenBank/DDBJ whole genome shotgun (WGS) entry which is preliminary data.</text>
</comment>